<protein>
    <recommendedName>
        <fullName evidence="5">F-box domain-containing protein</fullName>
    </recommendedName>
</protein>
<dbReference type="InterPro" id="IPR036047">
    <property type="entry name" value="F-box-like_dom_sf"/>
</dbReference>
<gene>
    <name evidence="3" type="ORF">LUZ63_012233</name>
</gene>
<comment type="caution">
    <text evidence="3">The sequence shown here is derived from an EMBL/GenBank/DDBJ whole genome shotgun (WGS) entry which is preliminary data.</text>
</comment>
<proteinExistence type="predicted"/>
<dbReference type="Proteomes" id="UP001151287">
    <property type="component" value="Unassembled WGS sequence"/>
</dbReference>
<dbReference type="Pfam" id="PF03478">
    <property type="entry name" value="Beta-prop_KIB1-4"/>
    <property type="match status" value="1"/>
</dbReference>
<feature type="domain" description="KIB1-4 beta-propeller" evidence="2">
    <location>
        <begin position="83"/>
        <end position="329"/>
    </location>
</feature>
<dbReference type="InterPro" id="IPR005174">
    <property type="entry name" value="KIB1-4_b-propeller"/>
</dbReference>
<organism evidence="3 4">
    <name type="scientific">Rhynchospora breviuscula</name>
    <dbReference type="NCBI Taxonomy" id="2022672"/>
    <lineage>
        <taxon>Eukaryota</taxon>
        <taxon>Viridiplantae</taxon>
        <taxon>Streptophyta</taxon>
        <taxon>Embryophyta</taxon>
        <taxon>Tracheophyta</taxon>
        <taxon>Spermatophyta</taxon>
        <taxon>Magnoliopsida</taxon>
        <taxon>Liliopsida</taxon>
        <taxon>Poales</taxon>
        <taxon>Cyperaceae</taxon>
        <taxon>Cyperoideae</taxon>
        <taxon>Rhynchosporeae</taxon>
        <taxon>Rhynchospora</taxon>
    </lineage>
</organism>
<dbReference type="SUPFAM" id="SSF81383">
    <property type="entry name" value="F-box domain"/>
    <property type="match status" value="1"/>
</dbReference>
<evidence type="ECO:0000313" key="4">
    <source>
        <dbReference type="Proteomes" id="UP001151287"/>
    </source>
</evidence>
<evidence type="ECO:0000259" key="2">
    <source>
        <dbReference type="Pfam" id="PF03478"/>
    </source>
</evidence>
<dbReference type="PANTHER" id="PTHR44259:SF114">
    <property type="entry name" value="OS06G0707300 PROTEIN"/>
    <property type="match status" value="1"/>
</dbReference>
<reference evidence="3" key="1">
    <citation type="journal article" date="2022" name="Cell">
        <title>Repeat-based holocentromeres influence genome architecture and karyotype evolution.</title>
        <authorList>
            <person name="Hofstatter P.G."/>
            <person name="Thangavel G."/>
            <person name="Lux T."/>
            <person name="Neumann P."/>
            <person name="Vondrak T."/>
            <person name="Novak P."/>
            <person name="Zhang M."/>
            <person name="Costa L."/>
            <person name="Castellani M."/>
            <person name="Scott A."/>
            <person name="Toegelov H."/>
            <person name="Fuchs J."/>
            <person name="Mata-Sucre Y."/>
            <person name="Dias Y."/>
            <person name="Vanzela A.L.L."/>
            <person name="Huettel B."/>
            <person name="Almeida C.C.S."/>
            <person name="Simkova H."/>
            <person name="Souza G."/>
            <person name="Pedrosa-Harand A."/>
            <person name="Macas J."/>
            <person name="Mayer K.F.X."/>
            <person name="Houben A."/>
            <person name="Marques A."/>
        </authorList>
    </citation>
    <scope>NUCLEOTIDE SEQUENCE</scope>
    <source>
        <strain evidence="3">RhyBre1mFocal</strain>
    </source>
</reference>
<keyword evidence="4" id="KW-1185">Reference proteome</keyword>
<accession>A0A9Q0HRS4</accession>
<evidence type="ECO:0000259" key="1">
    <source>
        <dbReference type="Pfam" id="PF00646"/>
    </source>
</evidence>
<sequence>MWEEKDWSNLPAELLHLISQKLPKLSDYVRFRVVCKIWRFSAPLSDHPPQLPGLIKHEASYYPAGVIGHEMQFYSIFSGETGILCKNLPSTHRGKIFTGPSLGCLLLTDAYSNCVLFNPLTNKDMTSLPSLRSRPKIVWPWPVWTVTSPIPNRDIILVYRKINRNNAKGSWFFYDRDNGKWIASESGYNFYSFCYSGGKLFLIKGDYFTEVFDVSSRKILSRIAPLRNEQPPFRLPSRIYLVESAGEILRVSLDYETFVQRKIVFSIHKLAKLDVRNGDCHVYSWVKVSSISDQMLFLDYYDGFSMSCRPFAGHKGNCIYFFDSSFLPCSYNIEDGSVEQVLPYSPLSLFTWFVPDLR</sequence>
<evidence type="ECO:0000313" key="3">
    <source>
        <dbReference type="EMBL" id="KAJ1695535.1"/>
    </source>
</evidence>
<name>A0A9Q0HRS4_9POAL</name>
<dbReference type="PANTHER" id="PTHR44259">
    <property type="entry name" value="OS07G0183000 PROTEIN-RELATED"/>
    <property type="match status" value="1"/>
</dbReference>
<dbReference type="InterPro" id="IPR050942">
    <property type="entry name" value="F-box_BR-signaling"/>
</dbReference>
<dbReference type="Gene3D" id="1.20.1280.50">
    <property type="match status" value="1"/>
</dbReference>
<dbReference type="Pfam" id="PF00646">
    <property type="entry name" value="F-box"/>
    <property type="match status" value="1"/>
</dbReference>
<dbReference type="EMBL" id="JAMQYH010000003">
    <property type="protein sequence ID" value="KAJ1695535.1"/>
    <property type="molecule type" value="Genomic_DNA"/>
</dbReference>
<feature type="domain" description="F-box" evidence="1">
    <location>
        <begin position="7"/>
        <end position="39"/>
    </location>
</feature>
<dbReference type="AlphaFoldDB" id="A0A9Q0HRS4"/>
<evidence type="ECO:0008006" key="5">
    <source>
        <dbReference type="Google" id="ProtNLM"/>
    </source>
</evidence>
<dbReference type="InterPro" id="IPR001810">
    <property type="entry name" value="F-box_dom"/>
</dbReference>
<dbReference type="OrthoDB" id="599984at2759"/>